<evidence type="ECO:0000313" key="12">
    <source>
        <dbReference type="EnsemblMetazoa" id="CPIJ010900-PA"/>
    </source>
</evidence>
<keyword evidence="6 9" id="KW-0472">Membrane</keyword>
<evidence type="ECO:0000256" key="1">
    <source>
        <dbReference type="ARBA" id="ARBA00004651"/>
    </source>
</evidence>
<evidence type="ECO:0000259" key="10">
    <source>
        <dbReference type="Pfam" id="PF00060"/>
    </source>
</evidence>
<sequence>MDTTYAYVYFNESKDPEVKKLFLKKMKPFGEKAFTEPDVGMKRVRDEFYAFSAEVNAAYLLIKETFTPQDVCKVHELEAIKLPPFSIPMLKGSKYRELFRQRLIWQQEVGINRRYNLMWISQKPTCESGTATFTSVGLTELRYAYIFMVVGFGVAFTLLAWEITWNKQRKYYLGIEDRSDPIHDLFAKANYPFIKALMYDLNFTLNMLQVDSGGWKINGTFTGIMGKFQKRSIELGILGALMRSDRMEVVDYTIVTMIVKSSIIFKQPPLSLVSNIYELPFSTGVWFSCGGFVVFYWITLVLFRLITKTEPFTVQESLYYMIGTICQQNVELMPHFNSAKLMFFFAHLTSFFIFTSYSASIVALLQSPSRAITTVADLAASPFKAGSMDAIYAFVYFNESKDPAVKELFQKKMKPLGKKAFTEADVGMRRVRDEFYAFSVEVNAAYLLIKETFTPQDVCKVYELEAIKLPPFSIPVLKGSKYRELLRQRLIWQREVGIIRRYNLIWIAQKPTCESGAAAFNSVGLNELRYVCIFMIIGFGVAFLLLACEIAWKKQQNKRISKAKLKQQQSRSTLISFLN</sequence>
<dbReference type="Pfam" id="PF00060">
    <property type="entry name" value="Lig_chan"/>
    <property type="match status" value="1"/>
</dbReference>
<dbReference type="GO" id="GO:0015276">
    <property type="term" value="F:ligand-gated monoatomic ion channel activity"/>
    <property type="evidence" value="ECO:0007669"/>
    <property type="project" value="InterPro"/>
</dbReference>
<dbReference type="PANTHER" id="PTHR42643">
    <property type="entry name" value="IONOTROPIC RECEPTOR 20A-RELATED"/>
    <property type="match status" value="1"/>
</dbReference>
<dbReference type="PANTHER" id="PTHR42643:SF39">
    <property type="entry name" value="IONOTROPIC RECEPTOR 56A-RELATED"/>
    <property type="match status" value="1"/>
</dbReference>
<dbReference type="OMA" id="PQDVCKV"/>
<dbReference type="FunCoup" id="B0WVH8">
    <property type="interactions" value="3"/>
</dbReference>
<dbReference type="SUPFAM" id="SSF53850">
    <property type="entry name" value="Periplasmic binding protein-like II"/>
    <property type="match status" value="2"/>
</dbReference>
<dbReference type="eggNOG" id="KOG1052">
    <property type="taxonomic scope" value="Eukaryota"/>
</dbReference>
<dbReference type="OrthoDB" id="6117597at2759"/>
<dbReference type="HOGENOM" id="CLU_010660_0_0_1"/>
<dbReference type="KEGG" id="cqu:CpipJ_CPIJ010900"/>
<evidence type="ECO:0000313" key="13">
    <source>
        <dbReference type="Proteomes" id="UP000002320"/>
    </source>
</evidence>
<feature type="domain" description="Ionotropic glutamate receptor C-terminal" evidence="10">
    <location>
        <begin position="285"/>
        <end position="540"/>
    </location>
</feature>
<dbReference type="Proteomes" id="UP000002320">
    <property type="component" value="Unassembled WGS sequence"/>
</dbReference>
<dbReference type="EnsemblMetazoa" id="CPIJ010900-RA">
    <property type="protein sequence ID" value="CPIJ010900-PA"/>
    <property type="gene ID" value="CPIJ010900"/>
</dbReference>
<evidence type="ECO:0000256" key="8">
    <source>
        <dbReference type="ARBA" id="ARBA00023180"/>
    </source>
</evidence>
<dbReference type="Gene3D" id="1.10.287.70">
    <property type="match status" value="1"/>
</dbReference>
<reference evidence="11" key="1">
    <citation type="submission" date="2007-03" db="EMBL/GenBank/DDBJ databases">
        <title>Annotation of Culex pipiens quinquefasciatus.</title>
        <authorList>
            <consortium name="The Broad Institute Genome Sequencing Platform"/>
            <person name="Atkinson P.W."/>
            <person name="Hemingway J."/>
            <person name="Christensen B.M."/>
            <person name="Higgs S."/>
            <person name="Kodira C."/>
            <person name="Hannick L."/>
            <person name="Megy K."/>
            <person name="O'Leary S."/>
            <person name="Pearson M."/>
            <person name="Haas B.J."/>
            <person name="Mauceli E."/>
            <person name="Wortman J.R."/>
            <person name="Lee N.H."/>
            <person name="Guigo R."/>
            <person name="Stanke M."/>
            <person name="Alvarado L."/>
            <person name="Amedeo P."/>
            <person name="Antoine C.H."/>
            <person name="Arensburger P."/>
            <person name="Bidwell S.L."/>
            <person name="Crawford M."/>
            <person name="Camaro F."/>
            <person name="Devon K."/>
            <person name="Engels R."/>
            <person name="Hammond M."/>
            <person name="Howarth C."/>
            <person name="Koehrsen M."/>
            <person name="Lawson D."/>
            <person name="Montgomery P."/>
            <person name="Nene V."/>
            <person name="Nusbaum C."/>
            <person name="Puiu D."/>
            <person name="Romero-Severson J."/>
            <person name="Severson D.W."/>
            <person name="Shumway M."/>
            <person name="Sisk P."/>
            <person name="Stolte C."/>
            <person name="Zeng Q."/>
            <person name="Eisenstadt E."/>
            <person name="Fraser-Liggett C."/>
            <person name="Strausberg R."/>
            <person name="Galagan J."/>
            <person name="Birren B."/>
            <person name="Collins F.H."/>
        </authorList>
    </citation>
    <scope>NUCLEOTIDE SEQUENCE [LARGE SCALE GENOMIC DNA]</scope>
    <source>
        <strain evidence="11">JHB</strain>
    </source>
</reference>
<comment type="subcellular location">
    <subcellularLocation>
        <location evidence="1">Cell membrane</location>
        <topology evidence="1">Multi-pass membrane protein</topology>
    </subcellularLocation>
</comment>
<dbReference type="InterPro" id="IPR001320">
    <property type="entry name" value="Iontro_rcpt_C"/>
</dbReference>
<organism>
    <name type="scientific">Culex quinquefasciatus</name>
    <name type="common">Southern house mosquito</name>
    <name type="synonym">Culex pungens</name>
    <dbReference type="NCBI Taxonomy" id="7176"/>
    <lineage>
        <taxon>Eukaryota</taxon>
        <taxon>Metazoa</taxon>
        <taxon>Ecdysozoa</taxon>
        <taxon>Arthropoda</taxon>
        <taxon>Hexapoda</taxon>
        <taxon>Insecta</taxon>
        <taxon>Pterygota</taxon>
        <taxon>Neoptera</taxon>
        <taxon>Endopterygota</taxon>
        <taxon>Diptera</taxon>
        <taxon>Nematocera</taxon>
        <taxon>Culicoidea</taxon>
        <taxon>Culicidae</taxon>
        <taxon>Culicinae</taxon>
        <taxon>Culicini</taxon>
        <taxon>Culex</taxon>
        <taxon>Culex</taxon>
    </lineage>
</organism>
<keyword evidence="8" id="KW-0325">Glycoprotein</keyword>
<feature type="transmembrane region" description="Helical" evidence="9">
    <location>
        <begin position="528"/>
        <end position="552"/>
    </location>
</feature>
<dbReference type="InParanoid" id="B0WVH8"/>
<proteinExistence type="inferred from homology"/>
<comment type="similarity">
    <text evidence="2">Belongs to the glutamate-gated ion channel (TC 1.A.10.1) family.</text>
</comment>
<feature type="transmembrane region" description="Helical" evidence="9">
    <location>
        <begin position="143"/>
        <end position="161"/>
    </location>
</feature>
<evidence type="ECO:0000256" key="9">
    <source>
        <dbReference type="SAM" id="Phobius"/>
    </source>
</evidence>
<keyword evidence="13" id="KW-1185">Reference proteome</keyword>
<reference evidence="12" key="2">
    <citation type="submission" date="2020-05" db="UniProtKB">
        <authorList>
            <consortium name="EnsemblMetazoa"/>
        </authorList>
    </citation>
    <scope>IDENTIFICATION</scope>
    <source>
        <strain evidence="12">JHB</strain>
    </source>
</reference>
<dbReference type="EMBL" id="DS232126">
    <property type="protein sequence ID" value="EDS35584.1"/>
    <property type="molecule type" value="Genomic_DNA"/>
</dbReference>
<dbReference type="InterPro" id="IPR052192">
    <property type="entry name" value="Insect_Ionotropic_Sensory_Rcpt"/>
</dbReference>
<dbReference type="Gene3D" id="3.40.190.10">
    <property type="entry name" value="Periplasmic binding protein-like II"/>
    <property type="match status" value="1"/>
</dbReference>
<dbReference type="VEuPathDB" id="VectorBase:CQUJHB007962"/>
<name>B0WVH8_CULQU</name>
<dbReference type="VEuPathDB" id="VectorBase:CQUJHB015380"/>
<gene>
    <name evidence="12" type="primary">6043801</name>
    <name evidence="11" type="ORF">CpipJ_CPIJ010900</name>
</gene>
<evidence type="ECO:0000256" key="7">
    <source>
        <dbReference type="ARBA" id="ARBA00023170"/>
    </source>
</evidence>
<evidence type="ECO:0000256" key="2">
    <source>
        <dbReference type="ARBA" id="ARBA00008685"/>
    </source>
</evidence>
<dbReference type="GO" id="GO:0005886">
    <property type="term" value="C:plasma membrane"/>
    <property type="evidence" value="ECO:0007669"/>
    <property type="project" value="UniProtKB-SubCell"/>
</dbReference>
<keyword evidence="5 9" id="KW-1133">Transmembrane helix</keyword>
<dbReference type="GO" id="GO:0050906">
    <property type="term" value="P:detection of stimulus involved in sensory perception"/>
    <property type="evidence" value="ECO:0007669"/>
    <property type="project" value="UniProtKB-ARBA"/>
</dbReference>
<keyword evidence="4 9" id="KW-0812">Transmembrane</keyword>
<accession>B0WVH8</accession>
<evidence type="ECO:0000256" key="5">
    <source>
        <dbReference type="ARBA" id="ARBA00022989"/>
    </source>
</evidence>
<protein>
    <submittedName>
        <fullName evidence="11 12">Ionotropic glutamate receptor-invertebrate</fullName>
    </submittedName>
</protein>
<keyword evidence="3" id="KW-1003">Cell membrane</keyword>
<evidence type="ECO:0000256" key="4">
    <source>
        <dbReference type="ARBA" id="ARBA00022692"/>
    </source>
</evidence>
<feature type="transmembrane region" description="Helical" evidence="9">
    <location>
        <begin position="341"/>
        <end position="365"/>
    </location>
</feature>
<evidence type="ECO:0000256" key="6">
    <source>
        <dbReference type="ARBA" id="ARBA00023136"/>
    </source>
</evidence>
<feature type="transmembrane region" description="Helical" evidence="9">
    <location>
        <begin position="285"/>
        <end position="306"/>
    </location>
</feature>
<keyword evidence="7 11" id="KW-0675">Receptor</keyword>
<evidence type="ECO:0000256" key="3">
    <source>
        <dbReference type="ARBA" id="ARBA00022475"/>
    </source>
</evidence>
<dbReference type="AlphaFoldDB" id="B0WVH8"/>
<evidence type="ECO:0000313" key="11">
    <source>
        <dbReference type="EMBL" id="EDS35584.1"/>
    </source>
</evidence>
<dbReference type="STRING" id="7176.B0WVH8"/>
<dbReference type="VEuPathDB" id="VectorBase:CPIJ010900"/>